<dbReference type="InterPro" id="IPR002569">
    <property type="entry name" value="Met_Sox_Rdtase_MsrA_dom"/>
</dbReference>
<keyword evidence="3" id="KW-0560">Oxidoreductase</keyword>
<dbReference type="InterPro" id="IPR036509">
    <property type="entry name" value="Met_Sox_Rdtase_MsrA_sf"/>
</dbReference>
<proteinExistence type="inferred from homology"/>
<evidence type="ECO:0000256" key="2">
    <source>
        <dbReference type="ARBA" id="ARBA00012502"/>
    </source>
</evidence>
<dbReference type="Pfam" id="PF01625">
    <property type="entry name" value="PMSR"/>
    <property type="match status" value="1"/>
</dbReference>
<sequence length="203" mass="22666">MASSLQRAYVGMQCFWGVESSFACMAGVLKTRVGYAGGTTESPNYARIGDHTEVTELQFDPDKCTYDDVLDWFFDHHDPTQKHKKQYQSAILWAERALQKANTKFGGRGGVQTCVKKFDKFYQAEDYHQKYWLRTQSAVFNQLNLSNSELVDSSLAAKLNAFLGGGFTDFGVLRQLQTEHGLSDDVTNAVEQIARAGGVGECH</sequence>
<evidence type="ECO:0000256" key="4">
    <source>
        <dbReference type="ARBA" id="ARBA00030643"/>
    </source>
</evidence>
<organism evidence="6 7">
    <name type="scientific">Globodera rostochiensis</name>
    <name type="common">Golden nematode worm</name>
    <name type="synonym">Heterodera rostochiensis</name>
    <dbReference type="NCBI Taxonomy" id="31243"/>
    <lineage>
        <taxon>Eukaryota</taxon>
        <taxon>Metazoa</taxon>
        <taxon>Ecdysozoa</taxon>
        <taxon>Nematoda</taxon>
        <taxon>Chromadorea</taxon>
        <taxon>Rhabditida</taxon>
        <taxon>Tylenchina</taxon>
        <taxon>Tylenchomorpha</taxon>
        <taxon>Tylenchoidea</taxon>
        <taxon>Heteroderidae</taxon>
        <taxon>Heteroderinae</taxon>
        <taxon>Globodera</taxon>
    </lineage>
</organism>
<feature type="domain" description="Peptide methionine sulphoxide reductase MsrA" evidence="5">
    <location>
        <begin position="8"/>
        <end position="137"/>
    </location>
</feature>
<dbReference type="WBParaSite" id="Gr19_v10_g4474.t1">
    <property type="protein sequence ID" value="Gr19_v10_g4474.t1"/>
    <property type="gene ID" value="Gr19_v10_g4474"/>
</dbReference>
<evidence type="ECO:0000259" key="5">
    <source>
        <dbReference type="Pfam" id="PF01625"/>
    </source>
</evidence>
<evidence type="ECO:0000313" key="6">
    <source>
        <dbReference type="Proteomes" id="UP000887572"/>
    </source>
</evidence>
<protein>
    <recommendedName>
        <fullName evidence="2">peptide-methionine (S)-S-oxide reductase</fullName>
        <ecNumber evidence="2">1.8.4.11</ecNumber>
    </recommendedName>
    <alternativeName>
        <fullName evidence="4">Peptide-methionine (S)-S-oxide reductase</fullName>
    </alternativeName>
</protein>
<reference evidence="7" key="1">
    <citation type="submission" date="2022-11" db="UniProtKB">
        <authorList>
            <consortium name="WormBaseParasite"/>
        </authorList>
    </citation>
    <scope>IDENTIFICATION</scope>
</reference>
<evidence type="ECO:0000256" key="3">
    <source>
        <dbReference type="ARBA" id="ARBA00023002"/>
    </source>
</evidence>
<accession>A0A914HWP9</accession>
<dbReference type="EC" id="1.8.4.11" evidence="2"/>
<evidence type="ECO:0000313" key="7">
    <source>
        <dbReference type="WBParaSite" id="Gr19_v10_g4474.t1"/>
    </source>
</evidence>
<evidence type="ECO:0000256" key="1">
    <source>
        <dbReference type="ARBA" id="ARBA00005591"/>
    </source>
</evidence>
<dbReference type="Gene3D" id="3.30.1060.10">
    <property type="entry name" value="Peptide methionine sulphoxide reductase MsrA"/>
    <property type="match status" value="1"/>
</dbReference>
<dbReference type="PANTHER" id="PTHR43774">
    <property type="entry name" value="PEPTIDE METHIONINE SULFOXIDE REDUCTASE"/>
    <property type="match status" value="1"/>
</dbReference>
<dbReference type="PANTHER" id="PTHR43774:SF1">
    <property type="entry name" value="PEPTIDE METHIONINE SULFOXIDE REDUCTASE MSRA 2"/>
    <property type="match status" value="1"/>
</dbReference>
<dbReference type="Proteomes" id="UP000887572">
    <property type="component" value="Unplaced"/>
</dbReference>
<dbReference type="AlphaFoldDB" id="A0A914HWP9"/>
<dbReference type="SUPFAM" id="SSF55068">
    <property type="entry name" value="Peptide methionine sulfoxide reductase"/>
    <property type="match status" value="1"/>
</dbReference>
<dbReference type="GO" id="GO:0008113">
    <property type="term" value="F:peptide-methionine (S)-S-oxide reductase activity"/>
    <property type="evidence" value="ECO:0007669"/>
    <property type="project" value="UniProtKB-EC"/>
</dbReference>
<keyword evidence="6" id="KW-1185">Reference proteome</keyword>
<name>A0A914HWP9_GLORO</name>
<comment type="similarity">
    <text evidence="1">Belongs to the MsrA Met sulfoxide reductase family.</text>
</comment>